<evidence type="ECO:0000313" key="9">
    <source>
        <dbReference type="EMBL" id="MBO9202653.1"/>
    </source>
</evidence>
<dbReference type="EMBL" id="JAGHKO010000004">
    <property type="protein sequence ID" value="MBO9202653.1"/>
    <property type="molecule type" value="Genomic_DNA"/>
</dbReference>
<dbReference type="InterPro" id="IPR025857">
    <property type="entry name" value="MacB_PCD"/>
</dbReference>
<dbReference type="InterPro" id="IPR050250">
    <property type="entry name" value="Macrolide_Exporter_MacB"/>
</dbReference>
<evidence type="ECO:0000256" key="4">
    <source>
        <dbReference type="ARBA" id="ARBA00022989"/>
    </source>
</evidence>
<dbReference type="RefSeq" id="WP_209140694.1">
    <property type="nucleotide sequence ID" value="NZ_JAGHKO010000004.1"/>
</dbReference>
<dbReference type="Pfam" id="PF12704">
    <property type="entry name" value="MacB_PCD"/>
    <property type="match status" value="2"/>
</dbReference>
<organism evidence="9 10">
    <name type="scientific">Niastella soli</name>
    <dbReference type="NCBI Taxonomy" id="2821487"/>
    <lineage>
        <taxon>Bacteria</taxon>
        <taxon>Pseudomonadati</taxon>
        <taxon>Bacteroidota</taxon>
        <taxon>Chitinophagia</taxon>
        <taxon>Chitinophagales</taxon>
        <taxon>Chitinophagaceae</taxon>
        <taxon>Niastella</taxon>
    </lineage>
</organism>
<keyword evidence="2" id="KW-1003">Cell membrane</keyword>
<feature type="transmembrane region" description="Helical" evidence="6">
    <location>
        <begin position="386"/>
        <end position="410"/>
    </location>
</feature>
<dbReference type="Pfam" id="PF02687">
    <property type="entry name" value="FtsX"/>
    <property type="match status" value="2"/>
</dbReference>
<comment type="caution">
    <text evidence="9">The sequence shown here is derived from an EMBL/GenBank/DDBJ whole genome shotgun (WGS) entry which is preliminary data.</text>
</comment>
<feature type="transmembrane region" description="Helical" evidence="6">
    <location>
        <begin position="292"/>
        <end position="314"/>
    </location>
</feature>
<keyword evidence="10" id="KW-1185">Reference proteome</keyword>
<evidence type="ECO:0000256" key="6">
    <source>
        <dbReference type="SAM" id="Phobius"/>
    </source>
</evidence>
<keyword evidence="5 6" id="KW-0472">Membrane</keyword>
<keyword evidence="4 6" id="KW-1133">Transmembrane helix</keyword>
<comment type="subcellular location">
    <subcellularLocation>
        <location evidence="1">Cell membrane</location>
        <topology evidence="1">Multi-pass membrane protein</topology>
    </subcellularLocation>
</comment>
<evidence type="ECO:0000313" key="10">
    <source>
        <dbReference type="Proteomes" id="UP000677244"/>
    </source>
</evidence>
<evidence type="ECO:0000259" key="7">
    <source>
        <dbReference type="Pfam" id="PF02687"/>
    </source>
</evidence>
<dbReference type="InterPro" id="IPR003838">
    <property type="entry name" value="ABC3_permease_C"/>
</dbReference>
<reference evidence="9 10" key="1">
    <citation type="submission" date="2021-03" db="EMBL/GenBank/DDBJ databases">
        <title>Assistant Professor.</title>
        <authorList>
            <person name="Huq M.A."/>
        </authorList>
    </citation>
    <scope>NUCLEOTIDE SEQUENCE [LARGE SCALE GENOMIC DNA]</scope>
    <source>
        <strain evidence="9 10">MAH-29</strain>
    </source>
</reference>
<feature type="transmembrane region" description="Helical" evidence="6">
    <location>
        <begin position="21"/>
        <end position="42"/>
    </location>
</feature>
<dbReference type="Proteomes" id="UP000677244">
    <property type="component" value="Unassembled WGS sequence"/>
</dbReference>
<feature type="transmembrane region" description="Helical" evidence="6">
    <location>
        <begin position="681"/>
        <end position="708"/>
    </location>
</feature>
<protein>
    <submittedName>
        <fullName evidence="9">ABC transporter permease</fullName>
    </submittedName>
</protein>
<evidence type="ECO:0000256" key="2">
    <source>
        <dbReference type="ARBA" id="ARBA00022475"/>
    </source>
</evidence>
<dbReference type="PANTHER" id="PTHR30572:SF18">
    <property type="entry name" value="ABC-TYPE MACROLIDE FAMILY EXPORT SYSTEM PERMEASE COMPONENT 2"/>
    <property type="match status" value="1"/>
</dbReference>
<feature type="transmembrane region" description="Helical" evidence="6">
    <location>
        <begin position="431"/>
        <end position="455"/>
    </location>
</feature>
<name>A0ABS3YXQ7_9BACT</name>
<accession>A0ABS3YXQ7</accession>
<evidence type="ECO:0000256" key="3">
    <source>
        <dbReference type="ARBA" id="ARBA00022692"/>
    </source>
</evidence>
<feature type="transmembrane region" description="Helical" evidence="6">
    <location>
        <begin position="736"/>
        <end position="756"/>
    </location>
</feature>
<gene>
    <name evidence="9" type="ORF">J7I42_20355</name>
</gene>
<feature type="domain" description="ABC3 transporter permease C-terminal" evidence="7">
    <location>
        <begin position="686"/>
        <end position="800"/>
    </location>
</feature>
<keyword evidence="3 6" id="KW-0812">Transmembrane</keyword>
<feature type="transmembrane region" description="Helical" evidence="6">
    <location>
        <begin position="768"/>
        <end position="790"/>
    </location>
</feature>
<evidence type="ECO:0000259" key="8">
    <source>
        <dbReference type="Pfam" id="PF12704"/>
    </source>
</evidence>
<feature type="domain" description="MacB-like periplasmic core" evidence="8">
    <location>
        <begin position="441"/>
        <end position="625"/>
    </location>
</feature>
<sequence length="807" mass="90232">MLKNYLKIALRNLWKSKGFSAINIIGLAIGLATCLLIMLFVLDELSYDRYNKKADRIYRVDGDIKFGGNHFILAVAPDPMGATLKKDYPQVEQYVRFRGQGGLLLKKGNENVQEDKVIYADSTLFDVFTLPMLDGDPQTALQAPNSLVITATTALKYFNTTQAVGRTMLVNNRDNYKITAVIKDIPAQSHFNFDFFVSMATLEESRRNNWVSNNFNTYVVLKEGSDPKKLEAQFDALIDKYVGPAVKQIMSIDMAEFKKAGNYEKQYLTPLTSIHLHSDKTGELAPNSNIQYVYIFSAIAFFILLIACVNFMNLSTARSANRAREVGVRKVLGSLKANLVKQFLTESILISCMALVLALGLTFIMLPTFNHLAAKEIKLDLLSNPWLLPALLLMVLITGLLAGSYPAFYLSSFKPIQVIKGKLAAGFKTSWLRSGLVVFQFAISIILIIATIVIYKQLNFIQSHKTGFNREQVLVIHSTSPLGSKAKTFREEVVKISGVENATMTGYLPTNGWRNDNPVFADPTLDQKKAVSMQTWDVDEQYISTLGMELVTGRNFSKEFLTDSSAIIINEAAAKMYGFTEPIGKNLYYLRDINTRSASVLHVIGIVKDFNFTSFRQQVTPLALLMGENAGNTAIRINSKNIPHLVTQIENLYNKMAPGEPFDYTFMDEDFNNLYRTEQRMGVIAISFSALAILIACLGLFGLAAYAAEQRTKEIGIRKVLGATVSNITAMLSKDFLKLVVVAAVIAFPLAWWFMHSWLQDFAYRTNISWWVFIMAGVVAAFIAVFTVSFQTIRAALMNPVKSLRNE</sequence>
<feature type="domain" description="ABC3 transporter permease C-terminal" evidence="7">
    <location>
        <begin position="298"/>
        <end position="413"/>
    </location>
</feature>
<dbReference type="PANTHER" id="PTHR30572">
    <property type="entry name" value="MEMBRANE COMPONENT OF TRANSPORTER-RELATED"/>
    <property type="match status" value="1"/>
</dbReference>
<feature type="domain" description="MacB-like periplasmic core" evidence="8">
    <location>
        <begin position="20"/>
        <end position="236"/>
    </location>
</feature>
<evidence type="ECO:0000256" key="5">
    <source>
        <dbReference type="ARBA" id="ARBA00023136"/>
    </source>
</evidence>
<proteinExistence type="predicted"/>
<evidence type="ECO:0000256" key="1">
    <source>
        <dbReference type="ARBA" id="ARBA00004651"/>
    </source>
</evidence>
<feature type="transmembrane region" description="Helical" evidence="6">
    <location>
        <begin position="343"/>
        <end position="366"/>
    </location>
</feature>